<organism evidence="2 3">
    <name type="scientific">Paraburkholderia phenazinium</name>
    <dbReference type="NCBI Taxonomy" id="60549"/>
    <lineage>
        <taxon>Bacteria</taxon>
        <taxon>Pseudomonadati</taxon>
        <taxon>Pseudomonadota</taxon>
        <taxon>Betaproteobacteria</taxon>
        <taxon>Burkholderiales</taxon>
        <taxon>Burkholderiaceae</taxon>
        <taxon>Paraburkholderia</taxon>
    </lineage>
</organism>
<accession>A0A1G7UUW8</accession>
<feature type="transmembrane region" description="Helical" evidence="1">
    <location>
        <begin position="114"/>
        <end position="134"/>
    </location>
</feature>
<dbReference type="AlphaFoldDB" id="A0A1G7UUW8"/>
<keyword evidence="1" id="KW-0812">Transmembrane</keyword>
<feature type="transmembrane region" description="Helical" evidence="1">
    <location>
        <begin position="287"/>
        <end position="311"/>
    </location>
</feature>
<sequence length="549" mass="59219">MANSKRLITWFSDFARENKIWALSIAVPLLGAIPLYIYSMSIGQLPDFSLGDLTGVLIASFLTEMIVGTVMVVYLLFAGFAARKAVNGFYPDPHIAVSDSSNAPSPVALDTHHYLIRGNFIVGVTIFSVLSWFGLATKSFDSWLAPQHPGIARWAYALSLSSVALLVLVDWRRGWRLLKYTLFASLAGSVAFLTVLAIAYLDGYAVQSPTVQMQPSSTSDSFRDVSVWVSDTSARLLGDWLIVTALTVAIAAASGAPILARITRARRSANRSGGTPRPFFKNDSCKLVAAKIAASFVFCFCSFMIFLFFGIVVDASPLHTQTVTAFVGGSYLIMLNCGAFAARDWGQRAWLCVATFAIVFVIVPLQSDNATLLPKIVVKSLGFGNVHATDIAFSGLECSTLASYGVYCDAKKDTSIGITNVNILNRLGSTVLVELQVRKTAEPSKLPKTAQFSQQASGVTTVVEPQVKYRTLALPADALAEKHIASWYRCNSMLLEQLRADDPAKADALACVTLSVPKEQVLGNSISGPATYSGDFSKYVSVSSAREAK</sequence>
<protein>
    <submittedName>
        <fullName evidence="2">Uncharacterized protein</fullName>
    </submittedName>
</protein>
<dbReference type="Proteomes" id="UP000199706">
    <property type="component" value="Unassembled WGS sequence"/>
</dbReference>
<evidence type="ECO:0000313" key="2">
    <source>
        <dbReference type="EMBL" id="SDG51276.1"/>
    </source>
</evidence>
<proteinExistence type="predicted"/>
<dbReference type="OrthoDB" id="9103645at2"/>
<feature type="transmembrane region" description="Helical" evidence="1">
    <location>
        <begin position="57"/>
        <end position="77"/>
    </location>
</feature>
<evidence type="ECO:0000313" key="3">
    <source>
        <dbReference type="Proteomes" id="UP000199706"/>
    </source>
</evidence>
<gene>
    <name evidence="2" type="ORF">SAMN05216466_103612</name>
</gene>
<name>A0A1G7UUW8_9BURK</name>
<dbReference type="RefSeq" id="WP_143016555.1">
    <property type="nucleotide sequence ID" value="NZ_FNCJ01000003.1"/>
</dbReference>
<keyword evidence="1" id="KW-1133">Transmembrane helix</keyword>
<feature type="transmembrane region" description="Helical" evidence="1">
    <location>
        <begin position="349"/>
        <end position="367"/>
    </location>
</feature>
<feature type="transmembrane region" description="Helical" evidence="1">
    <location>
        <begin position="240"/>
        <end position="262"/>
    </location>
</feature>
<feature type="transmembrane region" description="Helical" evidence="1">
    <location>
        <begin position="180"/>
        <end position="201"/>
    </location>
</feature>
<dbReference type="EMBL" id="FNCJ01000003">
    <property type="protein sequence ID" value="SDG51276.1"/>
    <property type="molecule type" value="Genomic_DNA"/>
</dbReference>
<evidence type="ECO:0000256" key="1">
    <source>
        <dbReference type="SAM" id="Phobius"/>
    </source>
</evidence>
<feature type="transmembrane region" description="Helical" evidence="1">
    <location>
        <begin position="154"/>
        <end position="171"/>
    </location>
</feature>
<reference evidence="2 3" key="1">
    <citation type="submission" date="2016-10" db="EMBL/GenBank/DDBJ databases">
        <authorList>
            <person name="de Groot N.N."/>
        </authorList>
    </citation>
    <scope>NUCLEOTIDE SEQUENCE [LARGE SCALE GENOMIC DNA]</scope>
    <source>
        <strain evidence="2 3">LMG 2247</strain>
    </source>
</reference>
<feature type="transmembrane region" description="Helical" evidence="1">
    <location>
        <begin position="323"/>
        <end position="342"/>
    </location>
</feature>
<keyword evidence="1" id="KW-0472">Membrane</keyword>
<feature type="transmembrane region" description="Helical" evidence="1">
    <location>
        <begin position="20"/>
        <end position="37"/>
    </location>
</feature>